<accession>A0ABW7NAA9</accession>
<keyword evidence="1" id="KW-0676">Redox-active center</keyword>
<dbReference type="PANTHER" id="PTHR36417">
    <property type="entry name" value="SELENOPROTEIN DOMAIN PROTEIN (AFU_ORTHOLOGUE AFUA_1G05220)"/>
    <property type="match status" value="1"/>
</dbReference>
<dbReference type="InterPro" id="IPR011893">
    <property type="entry name" value="Selenoprotein_Rdx-typ"/>
</dbReference>
<evidence type="ECO:0000313" key="3">
    <source>
        <dbReference type="Proteomes" id="UP001610063"/>
    </source>
</evidence>
<evidence type="ECO:0000256" key="1">
    <source>
        <dbReference type="ARBA" id="ARBA00023284"/>
    </source>
</evidence>
<dbReference type="Proteomes" id="UP001610063">
    <property type="component" value="Unassembled WGS sequence"/>
</dbReference>
<dbReference type="Gene3D" id="3.40.30.10">
    <property type="entry name" value="Glutaredoxin"/>
    <property type="match status" value="1"/>
</dbReference>
<keyword evidence="3" id="KW-1185">Reference proteome</keyword>
<dbReference type="NCBIfam" id="TIGR02174">
    <property type="entry name" value="CXXU_selWTH"/>
    <property type="match status" value="1"/>
</dbReference>
<evidence type="ECO:0000313" key="2">
    <source>
        <dbReference type="EMBL" id="MFH6984573.1"/>
    </source>
</evidence>
<dbReference type="InterPro" id="IPR036249">
    <property type="entry name" value="Thioredoxin-like_sf"/>
</dbReference>
<organism evidence="2 3">
    <name type="scientific">Marinoscillum luteum</name>
    <dbReference type="NCBI Taxonomy" id="861051"/>
    <lineage>
        <taxon>Bacteria</taxon>
        <taxon>Pseudomonadati</taxon>
        <taxon>Bacteroidota</taxon>
        <taxon>Cytophagia</taxon>
        <taxon>Cytophagales</taxon>
        <taxon>Reichenbachiellaceae</taxon>
        <taxon>Marinoscillum</taxon>
    </lineage>
</organism>
<dbReference type="EMBL" id="JBIPKE010000018">
    <property type="protein sequence ID" value="MFH6984573.1"/>
    <property type="molecule type" value="Genomic_DNA"/>
</dbReference>
<dbReference type="PANTHER" id="PTHR36417:SF2">
    <property type="entry name" value="SELENOPROTEIN DOMAIN PROTEIN (AFU_ORTHOLOGUE AFUA_1G05220)"/>
    <property type="match status" value="1"/>
</dbReference>
<dbReference type="RefSeq" id="WP_395417960.1">
    <property type="nucleotide sequence ID" value="NZ_JBIPKE010000018.1"/>
</dbReference>
<proteinExistence type="predicted"/>
<dbReference type="SUPFAM" id="SSF52833">
    <property type="entry name" value="Thioredoxin-like"/>
    <property type="match status" value="1"/>
</dbReference>
<protein>
    <submittedName>
        <fullName evidence="2">SelT/SelW/SelH family protein</fullName>
    </submittedName>
</protein>
<sequence>MSEQNVTIIYCKMCRWMMRAHWMSQELLTTFSEELDEVTLRQGTGGIFDIYANGTLIFSRKEMGRFPEITELKQLVRDHIAPDKSLGHSDKKSD</sequence>
<reference evidence="2 3" key="1">
    <citation type="journal article" date="2013" name="Int. J. Syst. Evol. Microbiol.">
        <title>Marinoscillum luteum sp. nov., isolated from marine sediment.</title>
        <authorList>
            <person name="Cha I.T."/>
            <person name="Park S.J."/>
            <person name="Kim S.J."/>
            <person name="Kim J.G."/>
            <person name="Jung M.Y."/>
            <person name="Shin K.S."/>
            <person name="Kwon K.K."/>
            <person name="Yang S.H."/>
            <person name="Seo Y.S."/>
            <person name="Rhee S.K."/>
        </authorList>
    </citation>
    <scope>NUCLEOTIDE SEQUENCE [LARGE SCALE GENOMIC DNA]</scope>
    <source>
        <strain evidence="2 3">KCTC 23939</strain>
    </source>
</reference>
<name>A0ABW7NAA9_9BACT</name>
<comment type="caution">
    <text evidence="2">The sequence shown here is derived from an EMBL/GenBank/DDBJ whole genome shotgun (WGS) entry which is preliminary data.</text>
</comment>
<dbReference type="Pfam" id="PF10262">
    <property type="entry name" value="Rdx"/>
    <property type="match status" value="1"/>
</dbReference>
<gene>
    <name evidence="2" type="ORF">ACHKAR_14055</name>
</gene>